<dbReference type="GO" id="GO:1990429">
    <property type="term" value="C:peroxisomal importomer complex"/>
    <property type="evidence" value="ECO:0007669"/>
    <property type="project" value="TreeGrafter"/>
</dbReference>
<dbReference type="InterPro" id="IPR006785">
    <property type="entry name" value="Pex14_N"/>
</dbReference>
<feature type="region of interest" description="Disordered" evidence="11">
    <location>
        <begin position="246"/>
        <end position="362"/>
    </location>
</feature>
<organism evidence="14">
    <name type="scientific">Dissoconium aciculare CBS 342.82</name>
    <dbReference type="NCBI Taxonomy" id="1314786"/>
    <lineage>
        <taxon>Eukaryota</taxon>
        <taxon>Fungi</taxon>
        <taxon>Dikarya</taxon>
        <taxon>Ascomycota</taxon>
        <taxon>Pezizomycotina</taxon>
        <taxon>Dothideomycetes</taxon>
        <taxon>Dothideomycetidae</taxon>
        <taxon>Mycosphaerellales</taxon>
        <taxon>Dissoconiaceae</taxon>
        <taxon>Dissoconium</taxon>
    </lineage>
</organism>
<evidence type="ECO:0000313" key="14">
    <source>
        <dbReference type="RefSeq" id="XP_033463779.1"/>
    </source>
</evidence>
<sequence length="362" mass="39464">MVREDLVEGAVAFLQDPSVAGAPIEQRMAFLRSKNLTPEEIDASLARAGQSGALVASQSAPAQYRQAAPQYNNGSYQSGYPAYWQQPPPEPPRRDWRDWFIAATVMGGAGYALYWTARRYVVPLIAPPTPPQIQQDKASVDASFDKAFALLEQLATDTQQLKDSEAARKERLDVALSDVENVISRMRQANEDRDLEAKRIAREISEIREQIPRAIEKEKEATDNRLKELNVEMKSLKTLVVNRMVGGQQPTTPSRVPTPVYGQQQQHQQHLQQHIPAIPGSATAHTPEPRTNGIQSPSVEDSAASPVAGGNAPGTPYSRLLNGKAAIPSWQLAAQKRSEEAKVDSGGPTQNTAESGTVAEGS</sequence>
<dbReference type="GO" id="GO:0016560">
    <property type="term" value="P:protein import into peroxisome matrix, docking"/>
    <property type="evidence" value="ECO:0007669"/>
    <property type="project" value="UniProtKB-UniRule"/>
</dbReference>
<evidence type="ECO:0000313" key="13">
    <source>
        <dbReference type="Proteomes" id="UP000504637"/>
    </source>
</evidence>
<dbReference type="InterPro" id="IPR025655">
    <property type="entry name" value="PEX14"/>
</dbReference>
<evidence type="ECO:0000256" key="5">
    <source>
        <dbReference type="ARBA" id="ARBA00023136"/>
    </source>
</evidence>
<evidence type="ECO:0000256" key="4">
    <source>
        <dbReference type="ARBA" id="ARBA00023010"/>
    </source>
</evidence>
<protein>
    <recommendedName>
        <fullName evidence="7 10">Peroxisomal membrane protein PEX14</fullName>
    </recommendedName>
    <alternativeName>
        <fullName evidence="8 10">Peroxin-14</fullName>
    </alternativeName>
</protein>
<dbReference type="PANTHER" id="PTHR23058">
    <property type="entry name" value="PEROXISOMAL MEMBRANE PROTEIN PEX14"/>
    <property type="match status" value="1"/>
</dbReference>
<evidence type="ECO:0000256" key="11">
    <source>
        <dbReference type="SAM" id="MobiDB-lite"/>
    </source>
</evidence>
<comment type="subcellular location">
    <subcellularLocation>
        <location evidence="9 10">Peroxisome membrane</location>
    </subcellularLocation>
</comment>
<evidence type="ECO:0000259" key="12">
    <source>
        <dbReference type="Pfam" id="PF04695"/>
    </source>
</evidence>
<evidence type="ECO:0000256" key="6">
    <source>
        <dbReference type="ARBA" id="ARBA00023140"/>
    </source>
</evidence>
<dbReference type="Pfam" id="PF04695">
    <property type="entry name" value="Pex14_N"/>
    <property type="match status" value="1"/>
</dbReference>
<dbReference type="GO" id="GO:0005778">
    <property type="term" value="C:peroxisomal membrane"/>
    <property type="evidence" value="ECO:0007669"/>
    <property type="project" value="UniProtKB-SubCell"/>
</dbReference>
<reference evidence="14" key="1">
    <citation type="submission" date="2020-01" db="EMBL/GenBank/DDBJ databases">
        <authorList>
            <consortium name="DOE Joint Genome Institute"/>
            <person name="Haridas S."/>
            <person name="Albert R."/>
            <person name="Binder M."/>
            <person name="Bloem J."/>
            <person name="Labutti K."/>
            <person name="Salamov A."/>
            <person name="Andreopoulos B."/>
            <person name="Baker S.E."/>
            <person name="Barry K."/>
            <person name="Bills G."/>
            <person name="Bluhm B.H."/>
            <person name="Cannon C."/>
            <person name="Castanera R."/>
            <person name="Culley D.E."/>
            <person name="Daum C."/>
            <person name="Ezra D."/>
            <person name="Gonzalez J.B."/>
            <person name="Henrissat B."/>
            <person name="Kuo A."/>
            <person name="Liang C."/>
            <person name="Lipzen A."/>
            <person name="Lutzoni F."/>
            <person name="Magnuson J."/>
            <person name="Mondo S."/>
            <person name="Nolan M."/>
            <person name="Ohm R."/>
            <person name="Pangilinan J."/>
            <person name="Park H.-J."/>
            <person name="Ramirez L."/>
            <person name="Alfaro M."/>
            <person name="Sun H."/>
            <person name="Tritt A."/>
            <person name="Yoshinaga Y."/>
            <person name="Zwiers L.-H."/>
            <person name="Turgeon B.G."/>
            <person name="Goodwin S.B."/>
            <person name="Spatafora J.W."/>
            <person name="Crous P.W."/>
            <person name="Grigoriev I.V."/>
        </authorList>
    </citation>
    <scope>NUCLEOTIDE SEQUENCE</scope>
    <source>
        <strain evidence="14">CBS 342.82</strain>
    </source>
</reference>
<dbReference type="Proteomes" id="UP000504637">
    <property type="component" value="Unplaced"/>
</dbReference>
<feature type="domain" description="Peroxisome membrane anchor protein Pex14p N-terminal" evidence="12">
    <location>
        <begin position="3"/>
        <end position="47"/>
    </location>
</feature>
<name>A0A6J3MFV8_9PEZI</name>
<keyword evidence="6 10" id="KW-0576">Peroxisome</keyword>
<evidence type="ECO:0000256" key="8">
    <source>
        <dbReference type="ARBA" id="ARBA00029691"/>
    </source>
</evidence>
<dbReference type="RefSeq" id="XP_033463779.1">
    <property type="nucleotide sequence ID" value="XM_033602904.1"/>
</dbReference>
<reference evidence="14" key="2">
    <citation type="submission" date="2020-04" db="EMBL/GenBank/DDBJ databases">
        <authorList>
            <consortium name="NCBI Genome Project"/>
        </authorList>
    </citation>
    <scope>NUCLEOTIDE SEQUENCE</scope>
    <source>
        <strain evidence="14">CBS 342.82</strain>
    </source>
</reference>
<dbReference type="Gene3D" id="1.10.10.10">
    <property type="entry name" value="Winged helix-like DNA-binding domain superfamily/Winged helix DNA-binding domain"/>
    <property type="match status" value="1"/>
</dbReference>
<accession>A0A6J3MFV8</accession>
<dbReference type="GeneID" id="54360704"/>
<reference evidence="14" key="3">
    <citation type="submission" date="2025-08" db="UniProtKB">
        <authorList>
            <consortium name="RefSeq"/>
        </authorList>
    </citation>
    <scope>IDENTIFICATION</scope>
    <source>
        <strain evidence="14">CBS 342.82</strain>
    </source>
</reference>
<dbReference type="InterPro" id="IPR036388">
    <property type="entry name" value="WH-like_DNA-bd_sf"/>
</dbReference>
<dbReference type="GO" id="GO:0005102">
    <property type="term" value="F:signaling receptor binding"/>
    <property type="evidence" value="ECO:0007669"/>
    <property type="project" value="TreeGrafter"/>
</dbReference>
<dbReference type="PANTHER" id="PTHR23058:SF0">
    <property type="entry name" value="PEROXISOMAL MEMBRANE PROTEIN PEX14"/>
    <property type="match status" value="1"/>
</dbReference>
<evidence type="ECO:0000256" key="9">
    <source>
        <dbReference type="ARBA" id="ARBA00046271"/>
    </source>
</evidence>
<gene>
    <name evidence="14" type="ORF">K489DRAFT_367930</name>
</gene>
<dbReference type="AlphaFoldDB" id="A0A6J3MFV8"/>
<keyword evidence="2 10" id="KW-0813">Transport</keyword>
<comment type="function">
    <text evidence="10">Component of the PEX13-PEX14 docking complex, a translocon channel that specifically mediates the import of peroxisomal cargo proteins bound to PEX5 receptor. The PEX13-PEX14 docking complex forms a large import pore which can be opened to a diameter of about 9 nm. Mechanistically, PEX5 receptor along with cargo proteins associates with the PEX14 subunit of the PEX13-PEX14 docking complex in the cytosol, leading to the insertion of the receptor into the organelle membrane with the concomitant translocation of the cargo into the peroxisome matrix.</text>
</comment>
<evidence type="ECO:0000256" key="10">
    <source>
        <dbReference type="RuleBase" id="RU367032"/>
    </source>
</evidence>
<dbReference type="OrthoDB" id="5549158at2759"/>
<proteinExistence type="inferred from homology"/>
<keyword evidence="13" id="KW-1185">Reference proteome</keyword>
<keyword evidence="5 10" id="KW-0472">Membrane</keyword>
<keyword evidence="3 10" id="KW-0653">Protein transport</keyword>
<comment type="similarity">
    <text evidence="1 10">Belongs to the peroxin-14 family.</text>
</comment>
<evidence type="ECO:0000256" key="1">
    <source>
        <dbReference type="ARBA" id="ARBA00005443"/>
    </source>
</evidence>
<keyword evidence="4" id="KW-0811">Translocation</keyword>
<evidence type="ECO:0000256" key="2">
    <source>
        <dbReference type="ARBA" id="ARBA00022448"/>
    </source>
</evidence>
<evidence type="ECO:0000256" key="7">
    <source>
        <dbReference type="ARBA" id="ARBA00029502"/>
    </source>
</evidence>
<feature type="compositionally biased region" description="Low complexity" evidence="11">
    <location>
        <begin position="263"/>
        <end position="274"/>
    </location>
</feature>
<evidence type="ECO:0000256" key="3">
    <source>
        <dbReference type="ARBA" id="ARBA00022927"/>
    </source>
</evidence>